<gene>
    <name evidence="3" type="ORF">NFI95_09435</name>
</gene>
<comment type="caution">
    <text evidence="3">The sequence shown here is derived from an EMBL/GenBank/DDBJ whole genome shotgun (WGS) entry which is preliminary data.</text>
</comment>
<dbReference type="SUPFAM" id="SSF56281">
    <property type="entry name" value="Metallo-hydrolase/oxidoreductase"/>
    <property type="match status" value="1"/>
</dbReference>
<organism evidence="3 4">
    <name type="scientific">Endosaccharibacter trunci</name>
    <dbReference type="NCBI Taxonomy" id="2812733"/>
    <lineage>
        <taxon>Bacteria</taxon>
        <taxon>Pseudomonadati</taxon>
        <taxon>Pseudomonadota</taxon>
        <taxon>Alphaproteobacteria</taxon>
        <taxon>Acetobacterales</taxon>
        <taxon>Acetobacteraceae</taxon>
        <taxon>Endosaccharibacter</taxon>
    </lineage>
</organism>
<evidence type="ECO:0000259" key="2">
    <source>
        <dbReference type="SMART" id="SM00849"/>
    </source>
</evidence>
<evidence type="ECO:0000256" key="1">
    <source>
        <dbReference type="SAM" id="MobiDB-lite"/>
    </source>
</evidence>
<dbReference type="CDD" id="cd16279">
    <property type="entry name" value="metallo-hydrolase-like_MBL-fold"/>
    <property type="match status" value="1"/>
</dbReference>
<dbReference type="Gene3D" id="3.60.15.10">
    <property type="entry name" value="Ribonuclease Z/Hydroxyacylglutathione hydrolase-like"/>
    <property type="match status" value="1"/>
</dbReference>
<protein>
    <submittedName>
        <fullName evidence="3">MBL fold metallo-hydrolase</fullName>
    </submittedName>
</protein>
<evidence type="ECO:0000313" key="4">
    <source>
        <dbReference type="Proteomes" id="UP001524587"/>
    </source>
</evidence>
<feature type="region of interest" description="Disordered" evidence="1">
    <location>
        <begin position="17"/>
        <end position="39"/>
    </location>
</feature>
<dbReference type="Proteomes" id="UP001524587">
    <property type="component" value="Unassembled WGS sequence"/>
</dbReference>
<dbReference type="PANTHER" id="PTHR42663:SF6">
    <property type="entry name" value="HYDROLASE C777.06C-RELATED"/>
    <property type="match status" value="1"/>
</dbReference>
<dbReference type="PANTHER" id="PTHR42663">
    <property type="entry name" value="HYDROLASE C777.06C-RELATED-RELATED"/>
    <property type="match status" value="1"/>
</dbReference>
<dbReference type="RefSeq" id="WP_422864154.1">
    <property type="nucleotide sequence ID" value="NZ_JAMSKV010000007.1"/>
</dbReference>
<dbReference type="InterPro" id="IPR036866">
    <property type="entry name" value="RibonucZ/Hydroxyglut_hydro"/>
</dbReference>
<accession>A0ABT1WA27</accession>
<dbReference type="Pfam" id="PF12706">
    <property type="entry name" value="Lactamase_B_2"/>
    <property type="match status" value="1"/>
</dbReference>
<evidence type="ECO:0000313" key="3">
    <source>
        <dbReference type="EMBL" id="MCQ8278673.1"/>
    </source>
</evidence>
<dbReference type="EMBL" id="JAMSKV010000007">
    <property type="protein sequence ID" value="MCQ8278673.1"/>
    <property type="molecule type" value="Genomic_DNA"/>
</dbReference>
<dbReference type="InterPro" id="IPR001279">
    <property type="entry name" value="Metallo-B-lactamas"/>
</dbReference>
<name>A0ABT1WA27_9PROT</name>
<keyword evidence="4" id="KW-1185">Reference proteome</keyword>
<dbReference type="SMART" id="SM00849">
    <property type="entry name" value="Lactamase_B"/>
    <property type="match status" value="1"/>
</dbReference>
<feature type="domain" description="Metallo-beta-lactamase" evidence="2">
    <location>
        <begin position="39"/>
        <end position="232"/>
    </location>
</feature>
<reference evidence="3 4" key="1">
    <citation type="submission" date="2022-06" db="EMBL/GenBank/DDBJ databases">
        <title>Endosaccharibacter gen. nov., sp. nov., endophytic bacteria isolated from sugarcane.</title>
        <authorList>
            <person name="Pitiwittayakul N."/>
            <person name="Yukphan P."/>
            <person name="Charoenyingcharoen P."/>
            <person name="Tanasupawat S."/>
        </authorList>
    </citation>
    <scope>NUCLEOTIDE SEQUENCE [LARGE SCALE GENOMIC DNA]</scope>
    <source>
        <strain evidence="3 4">KSS8</strain>
    </source>
</reference>
<sequence>MRVVVLGCGGSAGVPMLGGPDGAGDWGECDPDEPRNRRSRSSIVIESDDGQRLLVDTSPELRNQLLDNRIGRIDALFYTHAHADHVAGLDEVRSLNRILGRPIEVFATREVLDELAHRFAYAFLPWTPPSFFRPVLLPRAIASGETLRVAGLALELFRQSHGRSDTLGFRIGRFGYSTDVVHLNSDAQAVLRGTDTWLVDCFQRAAHPAHAWLDLVVEWSRKLEIRRTILTHMGVDLDWRWMAENLPAGFEAAYDGMVFEA</sequence>
<proteinExistence type="predicted"/>